<dbReference type="PANTHER" id="PTHR47707">
    <property type="entry name" value="8-OXO-DGTP DIPHOSPHATASE"/>
    <property type="match status" value="1"/>
</dbReference>
<dbReference type="RefSeq" id="WP_058526720.1">
    <property type="nucleotide sequence ID" value="NZ_CAAAHY010000016.1"/>
</dbReference>
<evidence type="ECO:0000256" key="15">
    <source>
        <dbReference type="ARBA" id="ARBA00041979"/>
    </source>
</evidence>
<keyword evidence="5" id="KW-0479">Metal-binding</keyword>
<keyword evidence="8" id="KW-0460">Magnesium</keyword>
<evidence type="ECO:0000256" key="13">
    <source>
        <dbReference type="ARBA" id="ARBA00040794"/>
    </source>
</evidence>
<dbReference type="OrthoDB" id="9810648at2"/>
<keyword evidence="3" id="KW-0515">Mutator protein</keyword>
<dbReference type="InterPro" id="IPR020476">
    <property type="entry name" value="Nudix_hydrolase"/>
</dbReference>
<dbReference type="GO" id="GO:0008413">
    <property type="term" value="F:8-oxo-7,8-dihydroguanosine triphosphate pyrophosphatase activity"/>
    <property type="evidence" value="ECO:0007669"/>
    <property type="project" value="TreeGrafter"/>
</dbReference>
<evidence type="ECO:0000256" key="5">
    <source>
        <dbReference type="ARBA" id="ARBA00022723"/>
    </source>
</evidence>
<keyword evidence="6" id="KW-0227">DNA damage</keyword>
<dbReference type="PATRIC" id="fig|448.7.peg.1658"/>
<organism evidence="18 19">
    <name type="scientific">Legionella erythra</name>
    <dbReference type="NCBI Taxonomy" id="448"/>
    <lineage>
        <taxon>Bacteria</taxon>
        <taxon>Pseudomonadati</taxon>
        <taxon>Pseudomonadota</taxon>
        <taxon>Gammaproteobacteria</taxon>
        <taxon>Legionellales</taxon>
        <taxon>Legionellaceae</taxon>
        <taxon>Legionella</taxon>
    </lineage>
</organism>
<evidence type="ECO:0000256" key="3">
    <source>
        <dbReference type="ARBA" id="ARBA00022457"/>
    </source>
</evidence>
<dbReference type="InterPro" id="IPR000086">
    <property type="entry name" value="NUDIX_hydrolase_dom"/>
</dbReference>
<evidence type="ECO:0000256" key="10">
    <source>
        <dbReference type="ARBA" id="ARBA00035861"/>
    </source>
</evidence>
<evidence type="ECO:0000256" key="12">
    <source>
        <dbReference type="ARBA" id="ARBA00038905"/>
    </source>
</evidence>
<dbReference type="PRINTS" id="PR00502">
    <property type="entry name" value="NUDIXFAMILY"/>
</dbReference>
<sequence>MNPVLKPTIIKAGALIFDEHDRVLAVHKRGKPPMDLIVPGGKVEAGETDEEALRRELQEELQVELRSATPFGRFQAQAIYEEALLVMHVYRVTIDGVPVPGQEIDQLVWLDDNYVNSGYQFASILGQQILPKLFTQAMPLNPHIAL</sequence>
<keyword evidence="9" id="KW-0234">DNA repair</keyword>
<evidence type="ECO:0000256" key="2">
    <source>
        <dbReference type="ARBA" id="ARBA00005582"/>
    </source>
</evidence>
<dbReference type="EMBL" id="LNYA01000024">
    <property type="protein sequence ID" value="KTC97751.1"/>
    <property type="molecule type" value="Genomic_DNA"/>
</dbReference>
<evidence type="ECO:0000256" key="6">
    <source>
        <dbReference type="ARBA" id="ARBA00022763"/>
    </source>
</evidence>
<dbReference type="InterPro" id="IPR015797">
    <property type="entry name" value="NUDIX_hydrolase-like_dom_sf"/>
</dbReference>
<evidence type="ECO:0000256" key="7">
    <source>
        <dbReference type="ARBA" id="ARBA00022801"/>
    </source>
</evidence>
<evidence type="ECO:0000259" key="17">
    <source>
        <dbReference type="PROSITE" id="PS51462"/>
    </source>
</evidence>
<evidence type="ECO:0000313" key="18">
    <source>
        <dbReference type="EMBL" id="KTC97751.1"/>
    </source>
</evidence>
<name>A0A0W0TQ34_LEGER</name>
<feature type="domain" description="Nudix hydrolase" evidence="17">
    <location>
        <begin position="7"/>
        <end position="132"/>
    </location>
</feature>
<keyword evidence="4" id="KW-0235">DNA replication</keyword>
<comment type="catalytic activity">
    <reaction evidence="10">
        <text>8-oxo-dGTP + H2O = 8-oxo-dGMP + diphosphate + H(+)</text>
        <dbReference type="Rhea" id="RHEA:31575"/>
        <dbReference type="ChEBI" id="CHEBI:15377"/>
        <dbReference type="ChEBI" id="CHEBI:15378"/>
        <dbReference type="ChEBI" id="CHEBI:33019"/>
        <dbReference type="ChEBI" id="CHEBI:63224"/>
        <dbReference type="ChEBI" id="CHEBI:77896"/>
        <dbReference type="EC" id="3.6.1.55"/>
    </reaction>
</comment>
<evidence type="ECO:0000256" key="1">
    <source>
        <dbReference type="ARBA" id="ARBA00001946"/>
    </source>
</evidence>
<dbReference type="GO" id="GO:0035539">
    <property type="term" value="F:8-oxo-7,8-dihydrodeoxyguanosine triphosphate pyrophosphatase activity"/>
    <property type="evidence" value="ECO:0007669"/>
    <property type="project" value="UniProtKB-EC"/>
</dbReference>
<evidence type="ECO:0000256" key="11">
    <source>
        <dbReference type="ARBA" id="ARBA00036904"/>
    </source>
</evidence>
<dbReference type="SUPFAM" id="SSF55811">
    <property type="entry name" value="Nudix"/>
    <property type="match status" value="1"/>
</dbReference>
<dbReference type="Proteomes" id="UP000054773">
    <property type="component" value="Unassembled WGS sequence"/>
</dbReference>
<evidence type="ECO:0000256" key="8">
    <source>
        <dbReference type="ARBA" id="ARBA00022842"/>
    </source>
</evidence>
<dbReference type="GO" id="GO:0046872">
    <property type="term" value="F:metal ion binding"/>
    <property type="evidence" value="ECO:0007669"/>
    <property type="project" value="UniProtKB-KW"/>
</dbReference>
<comment type="cofactor">
    <cofactor evidence="1">
        <name>Mg(2+)</name>
        <dbReference type="ChEBI" id="CHEBI:18420"/>
    </cofactor>
</comment>
<comment type="similarity">
    <text evidence="2">Belongs to the Nudix hydrolase family.</text>
</comment>
<keyword evidence="7" id="KW-0378">Hydrolase</keyword>
<dbReference type="GO" id="GO:0044715">
    <property type="term" value="F:8-oxo-dGDP phosphatase activity"/>
    <property type="evidence" value="ECO:0007669"/>
    <property type="project" value="TreeGrafter"/>
</dbReference>
<dbReference type="STRING" id="448.Lery_1590"/>
<keyword evidence="19" id="KW-1185">Reference proteome</keyword>
<dbReference type="Gene3D" id="3.90.79.10">
    <property type="entry name" value="Nucleoside Triphosphate Pyrophosphohydrolase"/>
    <property type="match status" value="1"/>
</dbReference>
<dbReference type="CDD" id="cd04690">
    <property type="entry name" value="NUDIX_Hydrolase"/>
    <property type="match status" value="1"/>
</dbReference>
<protein>
    <recommendedName>
        <fullName evidence="13">8-oxo-dGTP diphosphatase</fullName>
        <ecNumber evidence="12">3.6.1.55</ecNumber>
    </recommendedName>
    <alternativeName>
        <fullName evidence="16">7,8-dihydro-8-oxoguanine-triphosphatase</fullName>
    </alternativeName>
    <alternativeName>
        <fullName evidence="15">Mutator protein MutT</fullName>
    </alternativeName>
    <alternativeName>
        <fullName evidence="14">dGTP pyrophosphohydrolase</fullName>
    </alternativeName>
</protein>
<dbReference type="EC" id="3.6.1.55" evidence="12"/>
<dbReference type="Pfam" id="PF00293">
    <property type="entry name" value="NUDIX"/>
    <property type="match status" value="1"/>
</dbReference>
<dbReference type="AlphaFoldDB" id="A0A0W0TQ34"/>
<dbReference type="GO" id="GO:0006260">
    <property type="term" value="P:DNA replication"/>
    <property type="evidence" value="ECO:0007669"/>
    <property type="project" value="UniProtKB-KW"/>
</dbReference>
<evidence type="ECO:0000313" key="19">
    <source>
        <dbReference type="Proteomes" id="UP000054773"/>
    </source>
</evidence>
<dbReference type="PROSITE" id="PS51462">
    <property type="entry name" value="NUDIX"/>
    <property type="match status" value="1"/>
</dbReference>
<dbReference type="PANTHER" id="PTHR47707:SF1">
    <property type="entry name" value="NUDIX HYDROLASE FAMILY PROTEIN"/>
    <property type="match status" value="1"/>
</dbReference>
<reference evidence="18 19" key="1">
    <citation type="submission" date="2015-11" db="EMBL/GenBank/DDBJ databases">
        <title>Genomic analysis of 38 Legionella species identifies large and diverse effector repertoires.</title>
        <authorList>
            <person name="Burstein D."/>
            <person name="Amaro F."/>
            <person name="Zusman T."/>
            <person name="Lifshitz Z."/>
            <person name="Cohen O."/>
            <person name="Gilbert J.A."/>
            <person name="Pupko T."/>
            <person name="Shuman H.A."/>
            <person name="Segal G."/>
        </authorList>
    </citation>
    <scope>NUCLEOTIDE SEQUENCE [LARGE SCALE GENOMIC DNA]</scope>
    <source>
        <strain evidence="18 19">SE-32A-C8</strain>
    </source>
</reference>
<comment type="catalytic activity">
    <reaction evidence="11">
        <text>8-oxo-GTP + H2O = 8-oxo-GMP + diphosphate + H(+)</text>
        <dbReference type="Rhea" id="RHEA:67616"/>
        <dbReference type="ChEBI" id="CHEBI:15377"/>
        <dbReference type="ChEBI" id="CHEBI:15378"/>
        <dbReference type="ChEBI" id="CHEBI:33019"/>
        <dbReference type="ChEBI" id="CHEBI:143553"/>
        <dbReference type="ChEBI" id="CHEBI:145694"/>
    </reaction>
</comment>
<dbReference type="InterPro" id="IPR047127">
    <property type="entry name" value="MutT-like"/>
</dbReference>
<evidence type="ECO:0000256" key="4">
    <source>
        <dbReference type="ARBA" id="ARBA00022705"/>
    </source>
</evidence>
<proteinExistence type="inferred from homology"/>
<evidence type="ECO:0000256" key="9">
    <source>
        <dbReference type="ARBA" id="ARBA00023204"/>
    </source>
</evidence>
<dbReference type="GO" id="GO:0044716">
    <property type="term" value="F:8-oxo-GDP phosphatase activity"/>
    <property type="evidence" value="ECO:0007669"/>
    <property type="project" value="TreeGrafter"/>
</dbReference>
<dbReference type="GO" id="GO:0006281">
    <property type="term" value="P:DNA repair"/>
    <property type="evidence" value="ECO:0007669"/>
    <property type="project" value="UniProtKB-KW"/>
</dbReference>
<evidence type="ECO:0000256" key="14">
    <source>
        <dbReference type="ARBA" id="ARBA00041592"/>
    </source>
</evidence>
<comment type="caution">
    <text evidence="18">The sequence shown here is derived from an EMBL/GenBank/DDBJ whole genome shotgun (WGS) entry which is preliminary data.</text>
</comment>
<evidence type="ECO:0000256" key="16">
    <source>
        <dbReference type="ARBA" id="ARBA00042798"/>
    </source>
</evidence>
<accession>A0A0W0TQ34</accession>
<gene>
    <name evidence="18" type="primary">mutT_2</name>
    <name evidence="18" type="ORF">Lery_1590</name>
</gene>